<feature type="region of interest" description="Disordered" evidence="1">
    <location>
        <begin position="1"/>
        <end position="52"/>
    </location>
</feature>
<evidence type="ECO:0000256" key="1">
    <source>
        <dbReference type="SAM" id="MobiDB-lite"/>
    </source>
</evidence>
<reference evidence="2" key="2">
    <citation type="journal article" date="2021" name="PeerJ">
        <title>Extensive microbial diversity within the chicken gut microbiome revealed by metagenomics and culture.</title>
        <authorList>
            <person name="Gilroy R."/>
            <person name="Ravi A."/>
            <person name="Getino M."/>
            <person name="Pursley I."/>
            <person name="Horton D.L."/>
            <person name="Alikhan N.F."/>
            <person name="Baker D."/>
            <person name="Gharbi K."/>
            <person name="Hall N."/>
            <person name="Watson M."/>
            <person name="Adriaenssens E.M."/>
            <person name="Foster-Nyarko E."/>
            <person name="Jarju S."/>
            <person name="Secka A."/>
            <person name="Antonio M."/>
            <person name="Oren A."/>
            <person name="Chaudhuri R.R."/>
            <person name="La Ragione R."/>
            <person name="Hildebrand F."/>
            <person name="Pallen M.J."/>
        </authorList>
    </citation>
    <scope>NUCLEOTIDE SEQUENCE</scope>
    <source>
        <strain evidence="2">10406</strain>
    </source>
</reference>
<dbReference type="Proteomes" id="UP000886857">
    <property type="component" value="Unassembled WGS sequence"/>
</dbReference>
<feature type="compositionally biased region" description="Basic residues" evidence="1">
    <location>
        <begin position="1"/>
        <end position="14"/>
    </location>
</feature>
<reference evidence="2" key="1">
    <citation type="submission" date="2020-10" db="EMBL/GenBank/DDBJ databases">
        <authorList>
            <person name="Gilroy R."/>
        </authorList>
    </citation>
    <scope>NUCLEOTIDE SEQUENCE</scope>
    <source>
        <strain evidence="2">10406</strain>
    </source>
</reference>
<gene>
    <name evidence="2" type="ORF">IAC73_04535</name>
</gene>
<evidence type="ECO:0000313" key="3">
    <source>
        <dbReference type="Proteomes" id="UP000886857"/>
    </source>
</evidence>
<proteinExistence type="predicted"/>
<evidence type="ECO:0000313" key="2">
    <source>
        <dbReference type="EMBL" id="HIU99087.1"/>
    </source>
</evidence>
<organism evidence="2 3">
    <name type="scientific">Candidatus Limadaptatus stercoripullorum</name>
    <dbReference type="NCBI Taxonomy" id="2840846"/>
    <lineage>
        <taxon>Bacteria</taxon>
        <taxon>Bacillati</taxon>
        <taxon>Bacillota</taxon>
        <taxon>Clostridia</taxon>
        <taxon>Eubacteriales</taxon>
        <taxon>Candidatus Limadaptatus</taxon>
    </lineage>
</organism>
<dbReference type="AlphaFoldDB" id="A0A9D1NAQ9"/>
<sequence length="52" mass="5750">MKTKKTLSKSRRPLLAHGGESMNEVLGALKDPNVYRPGMPDDPLGISTKREK</sequence>
<name>A0A9D1NAQ9_9FIRM</name>
<protein>
    <submittedName>
        <fullName evidence="2">Uncharacterized protein</fullName>
    </submittedName>
</protein>
<dbReference type="EMBL" id="DVOE01000068">
    <property type="protein sequence ID" value="HIU99087.1"/>
    <property type="molecule type" value="Genomic_DNA"/>
</dbReference>
<comment type="caution">
    <text evidence="2">The sequence shown here is derived from an EMBL/GenBank/DDBJ whole genome shotgun (WGS) entry which is preliminary data.</text>
</comment>
<accession>A0A9D1NAQ9</accession>